<dbReference type="OrthoDB" id="4190452at2"/>
<keyword evidence="3" id="KW-1185">Reference proteome</keyword>
<dbReference type="EMBL" id="PYAX01000004">
    <property type="protein sequence ID" value="PSL55737.1"/>
    <property type="molecule type" value="Genomic_DNA"/>
</dbReference>
<dbReference type="Proteomes" id="UP000241118">
    <property type="component" value="Unassembled WGS sequence"/>
</dbReference>
<evidence type="ECO:0000313" key="2">
    <source>
        <dbReference type="EMBL" id="PSL55737.1"/>
    </source>
</evidence>
<protein>
    <recommendedName>
        <fullName evidence="1">DUF6292 domain-containing protein</fullName>
    </recommendedName>
</protein>
<proteinExistence type="predicted"/>
<sequence length="135" mass="14544">MDLGPDDTPTGGLRRYLRAVAVELGLAGQCWRADPGPPVTAYLAVDGNLPTFPDRDLALLWDEEYGWAAAVRTAPTDSPVVLTYCGGDVLPAPPSVADYVAALRRGDHPGDPRPIRLRAYGTPDDLTDRLRAYAQ</sequence>
<gene>
    <name evidence="2" type="ORF">B0I31_10428</name>
</gene>
<dbReference type="InterPro" id="IPR046259">
    <property type="entry name" value="DUF6292"/>
</dbReference>
<name>A0A2P8IBB7_SACCR</name>
<feature type="domain" description="DUF6292" evidence="1">
    <location>
        <begin position="16"/>
        <end position="101"/>
    </location>
</feature>
<dbReference type="Pfam" id="PF19809">
    <property type="entry name" value="DUF6292"/>
    <property type="match status" value="1"/>
</dbReference>
<dbReference type="RefSeq" id="WP_106615486.1">
    <property type="nucleotide sequence ID" value="NZ_PYAX01000004.1"/>
</dbReference>
<accession>A0A2P8IBB7</accession>
<comment type="caution">
    <text evidence="2">The sequence shown here is derived from an EMBL/GenBank/DDBJ whole genome shotgun (WGS) entry which is preliminary data.</text>
</comment>
<dbReference type="AlphaFoldDB" id="A0A2P8IBB7"/>
<reference evidence="2 3" key="1">
    <citation type="submission" date="2018-03" db="EMBL/GenBank/DDBJ databases">
        <title>Genomic Encyclopedia of Type Strains, Phase III (KMG-III): the genomes of soil and plant-associated and newly described type strains.</title>
        <authorList>
            <person name="Whitman W."/>
        </authorList>
    </citation>
    <scope>NUCLEOTIDE SEQUENCE [LARGE SCALE GENOMIC DNA]</scope>
    <source>
        <strain evidence="2 3">CGMCC 4.7097</strain>
    </source>
</reference>
<evidence type="ECO:0000313" key="3">
    <source>
        <dbReference type="Proteomes" id="UP000241118"/>
    </source>
</evidence>
<evidence type="ECO:0000259" key="1">
    <source>
        <dbReference type="Pfam" id="PF19809"/>
    </source>
</evidence>
<organism evidence="2 3">
    <name type="scientific">Saccharothrix carnea</name>
    <dbReference type="NCBI Taxonomy" id="1280637"/>
    <lineage>
        <taxon>Bacteria</taxon>
        <taxon>Bacillati</taxon>
        <taxon>Actinomycetota</taxon>
        <taxon>Actinomycetes</taxon>
        <taxon>Pseudonocardiales</taxon>
        <taxon>Pseudonocardiaceae</taxon>
        <taxon>Saccharothrix</taxon>
    </lineage>
</organism>